<evidence type="ECO:0000256" key="2">
    <source>
        <dbReference type="SAM" id="SignalP"/>
    </source>
</evidence>
<dbReference type="STRING" id="667676.SAMN05192539_10219"/>
<dbReference type="RefSeq" id="WP_090869714.1">
    <property type="nucleotide sequence ID" value="NZ_FNYE01000021.1"/>
</dbReference>
<dbReference type="Proteomes" id="UP000198866">
    <property type="component" value="Unassembled WGS sequence"/>
</dbReference>
<keyword evidence="2" id="KW-0732">Signal</keyword>
<dbReference type="AlphaFoldDB" id="A0A1H7C955"/>
<evidence type="ECO:0000259" key="3">
    <source>
        <dbReference type="Pfam" id="PF01464"/>
    </source>
</evidence>
<sequence>MPRVILLALLLNIAMADADEARAAGRVEMVIGGLKSGDAAGQSLVIELDTSYAEPTSARGALSKVLAWTPLVDDVAKRVGVDRALLMAVIDVESGGNPFAVSPKGATGLMQLMPQTGRQRGADDLFDPGQNLLAGARLLDALLATYGDVSLALAAYNAGEGAVRKFGGGIPPYAETRRYVERVMGRVAFYQR</sequence>
<dbReference type="GO" id="GO:0016020">
    <property type="term" value="C:membrane"/>
    <property type="evidence" value="ECO:0007669"/>
    <property type="project" value="InterPro"/>
</dbReference>
<evidence type="ECO:0000313" key="5">
    <source>
        <dbReference type="Proteomes" id="UP000198866"/>
    </source>
</evidence>
<dbReference type="InterPro" id="IPR023346">
    <property type="entry name" value="Lysozyme-like_dom_sf"/>
</dbReference>
<organism evidence="4 5">
    <name type="scientific">Paraburkholderia diazotrophica</name>
    <dbReference type="NCBI Taxonomy" id="667676"/>
    <lineage>
        <taxon>Bacteria</taxon>
        <taxon>Pseudomonadati</taxon>
        <taxon>Pseudomonadota</taxon>
        <taxon>Betaproteobacteria</taxon>
        <taxon>Burkholderiales</taxon>
        <taxon>Burkholderiaceae</taxon>
        <taxon>Paraburkholderia</taxon>
    </lineage>
</organism>
<dbReference type="Gene3D" id="1.10.530.10">
    <property type="match status" value="1"/>
</dbReference>
<dbReference type="InterPro" id="IPR008258">
    <property type="entry name" value="Transglycosylase_SLT_dom_1"/>
</dbReference>
<dbReference type="GO" id="GO:0000270">
    <property type="term" value="P:peptidoglycan metabolic process"/>
    <property type="evidence" value="ECO:0007669"/>
    <property type="project" value="InterPro"/>
</dbReference>
<dbReference type="PANTHER" id="PTHR37423:SF2">
    <property type="entry name" value="MEMBRANE-BOUND LYTIC MUREIN TRANSGLYCOSYLASE C"/>
    <property type="match status" value="1"/>
</dbReference>
<gene>
    <name evidence="4" type="ORF">SAMN05192539_10219</name>
</gene>
<dbReference type="Pfam" id="PF01464">
    <property type="entry name" value="SLT"/>
    <property type="match status" value="1"/>
</dbReference>
<feature type="chain" id="PRO_5011547934" evidence="2">
    <location>
        <begin position="19"/>
        <end position="192"/>
    </location>
</feature>
<reference evidence="5" key="1">
    <citation type="submission" date="2016-10" db="EMBL/GenBank/DDBJ databases">
        <authorList>
            <person name="Varghese N."/>
            <person name="Submissions S."/>
        </authorList>
    </citation>
    <scope>NUCLEOTIDE SEQUENCE [LARGE SCALE GENOMIC DNA]</scope>
    <source>
        <strain evidence="5">LMG 26031</strain>
    </source>
</reference>
<accession>A0A1H7C955</accession>
<dbReference type="OrthoDB" id="9815002at2"/>
<evidence type="ECO:0000256" key="1">
    <source>
        <dbReference type="ARBA" id="ARBA00007734"/>
    </source>
</evidence>
<name>A0A1H7C955_9BURK</name>
<feature type="domain" description="Transglycosylase SLT" evidence="3">
    <location>
        <begin position="75"/>
        <end position="165"/>
    </location>
</feature>
<dbReference type="PROSITE" id="PS00922">
    <property type="entry name" value="TRANSGLYCOSYLASE"/>
    <property type="match status" value="1"/>
</dbReference>
<feature type="signal peptide" evidence="2">
    <location>
        <begin position="1"/>
        <end position="18"/>
    </location>
</feature>
<keyword evidence="5" id="KW-1185">Reference proteome</keyword>
<dbReference type="EMBL" id="FNYE01000021">
    <property type="protein sequence ID" value="SEJ86403.1"/>
    <property type="molecule type" value="Genomic_DNA"/>
</dbReference>
<dbReference type="SUPFAM" id="SSF53955">
    <property type="entry name" value="Lysozyme-like"/>
    <property type="match status" value="1"/>
</dbReference>
<evidence type="ECO:0000313" key="4">
    <source>
        <dbReference type="EMBL" id="SEJ86403.1"/>
    </source>
</evidence>
<dbReference type="GO" id="GO:0008933">
    <property type="term" value="F:peptidoglycan lytic transglycosylase activity"/>
    <property type="evidence" value="ECO:0007669"/>
    <property type="project" value="InterPro"/>
</dbReference>
<comment type="similarity">
    <text evidence="1">Belongs to the transglycosylase Slt family.</text>
</comment>
<protein>
    <submittedName>
        <fullName evidence="4">Transglycosylase SLT domain-containing protein</fullName>
    </submittedName>
</protein>
<dbReference type="InterPro" id="IPR000189">
    <property type="entry name" value="Transglyc_AS"/>
</dbReference>
<dbReference type="PANTHER" id="PTHR37423">
    <property type="entry name" value="SOLUBLE LYTIC MUREIN TRANSGLYCOSYLASE-RELATED"/>
    <property type="match status" value="1"/>
</dbReference>
<proteinExistence type="inferred from homology"/>
<dbReference type="CDD" id="cd00254">
    <property type="entry name" value="LT-like"/>
    <property type="match status" value="1"/>
</dbReference>